<evidence type="ECO:0000313" key="2">
    <source>
        <dbReference type="EMBL" id="KAL0929149.1"/>
    </source>
</evidence>
<comment type="caution">
    <text evidence="2">The sequence shown here is derived from an EMBL/GenBank/DDBJ whole genome shotgun (WGS) entry which is preliminary data.</text>
</comment>
<protein>
    <recommendedName>
        <fullName evidence="1">Transposase-associated domain-containing protein</fullName>
    </recommendedName>
</protein>
<dbReference type="Pfam" id="PF13963">
    <property type="entry name" value="Transpos_assoc"/>
    <property type="match status" value="1"/>
</dbReference>
<evidence type="ECO:0000259" key="1">
    <source>
        <dbReference type="Pfam" id="PF13963"/>
    </source>
</evidence>
<dbReference type="InterPro" id="IPR029480">
    <property type="entry name" value="Transpos_assoc"/>
</dbReference>
<dbReference type="AlphaFoldDB" id="A0ABD0VVE5"/>
<dbReference type="EMBL" id="JANQDX010000001">
    <property type="protein sequence ID" value="KAL0929149.1"/>
    <property type="molecule type" value="Genomic_DNA"/>
</dbReference>
<proteinExistence type="predicted"/>
<organism evidence="2 3">
    <name type="scientific">Dendrobium thyrsiflorum</name>
    <name type="common">Pinecone-like raceme dendrobium</name>
    <name type="synonym">Orchid</name>
    <dbReference type="NCBI Taxonomy" id="117978"/>
    <lineage>
        <taxon>Eukaryota</taxon>
        <taxon>Viridiplantae</taxon>
        <taxon>Streptophyta</taxon>
        <taxon>Embryophyta</taxon>
        <taxon>Tracheophyta</taxon>
        <taxon>Spermatophyta</taxon>
        <taxon>Magnoliopsida</taxon>
        <taxon>Liliopsida</taxon>
        <taxon>Asparagales</taxon>
        <taxon>Orchidaceae</taxon>
        <taxon>Epidendroideae</taxon>
        <taxon>Malaxideae</taxon>
        <taxon>Dendrobiinae</taxon>
        <taxon>Dendrobium</taxon>
    </lineage>
</organism>
<keyword evidence="3" id="KW-1185">Reference proteome</keyword>
<feature type="domain" description="Transposase-associated" evidence="1">
    <location>
        <begin position="32"/>
        <end position="104"/>
    </location>
</feature>
<evidence type="ECO:0000313" key="3">
    <source>
        <dbReference type="Proteomes" id="UP001552299"/>
    </source>
</evidence>
<dbReference type="Proteomes" id="UP001552299">
    <property type="component" value="Unassembled WGS sequence"/>
</dbReference>
<reference evidence="2 3" key="1">
    <citation type="journal article" date="2024" name="Plant Biotechnol. J.">
        <title>Dendrobium thyrsiflorum genome and its molecular insights into genes involved in important horticultural traits.</title>
        <authorList>
            <person name="Chen B."/>
            <person name="Wang J.Y."/>
            <person name="Zheng P.J."/>
            <person name="Li K.L."/>
            <person name="Liang Y.M."/>
            <person name="Chen X.F."/>
            <person name="Zhang C."/>
            <person name="Zhao X."/>
            <person name="He X."/>
            <person name="Zhang G.Q."/>
            <person name="Liu Z.J."/>
            <person name="Xu Q."/>
        </authorList>
    </citation>
    <scope>NUCLEOTIDE SEQUENCE [LARGE SCALE GENOMIC DNA]</scope>
    <source>
        <strain evidence="2">GZMU011</strain>
    </source>
</reference>
<accession>A0ABD0VVE5</accession>
<name>A0ABD0VVE5_DENTH</name>
<gene>
    <name evidence="2" type="ORF">M5K25_001091</name>
</gene>
<sequence length="162" mass="18614">MTDDRRRTTETTGDGGRWRQLVKQHADGLMDKSWMSKSKWSSDYIEGVENFLEFATQSQSSTQKILCPCKLCINRYFHNVKDVKLHLLSKGIFLGYVFWNRHGEEHAFLAEVTRSETCTDTGNVVEVQSQGQKEFEAILVASHCSFAFCNFINCNSFPNQSR</sequence>